<keyword evidence="1" id="KW-0677">Repeat</keyword>
<dbReference type="InterPro" id="IPR044515">
    <property type="entry name" value="ABTB1"/>
</dbReference>
<evidence type="ECO:0000256" key="1">
    <source>
        <dbReference type="ARBA" id="ARBA00022737"/>
    </source>
</evidence>
<dbReference type="PROSITE" id="PS50297">
    <property type="entry name" value="ANK_REP_REGION"/>
    <property type="match status" value="1"/>
</dbReference>
<feature type="domain" description="BTB" evidence="4">
    <location>
        <begin position="142"/>
        <end position="201"/>
    </location>
</feature>
<accession>A0A1G4MHY0</accession>
<dbReference type="Pfam" id="PF00651">
    <property type="entry name" value="BTB"/>
    <property type="match status" value="2"/>
</dbReference>
<dbReference type="SUPFAM" id="SSF54695">
    <property type="entry name" value="POZ domain"/>
    <property type="match status" value="2"/>
</dbReference>
<dbReference type="Gene3D" id="3.30.710.10">
    <property type="entry name" value="Potassium Channel Kv1.1, Chain A"/>
    <property type="match status" value="2"/>
</dbReference>
<dbReference type="InterPro" id="IPR000210">
    <property type="entry name" value="BTB/POZ_dom"/>
</dbReference>
<dbReference type="PROSITE" id="PS50088">
    <property type="entry name" value="ANK_REPEAT"/>
    <property type="match status" value="1"/>
</dbReference>
<evidence type="ECO:0000313" key="5">
    <source>
        <dbReference type="EMBL" id="SCW03469.1"/>
    </source>
</evidence>
<dbReference type="InterPro" id="IPR036770">
    <property type="entry name" value="Ankyrin_rpt-contain_sf"/>
</dbReference>
<evidence type="ECO:0000259" key="4">
    <source>
        <dbReference type="PROSITE" id="PS50097"/>
    </source>
</evidence>
<name>A0A1G4MHY0_LACFM</name>
<dbReference type="EMBL" id="LT598486">
    <property type="protein sequence ID" value="SCW03469.1"/>
    <property type="molecule type" value="Genomic_DNA"/>
</dbReference>
<evidence type="ECO:0000256" key="3">
    <source>
        <dbReference type="PROSITE-ProRule" id="PRU00023"/>
    </source>
</evidence>
<evidence type="ECO:0000313" key="6">
    <source>
        <dbReference type="Proteomes" id="UP000190831"/>
    </source>
</evidence>
<evidence type="ECO:0000256" key="2">
    <source>
        <dbReference type="ARBA" id="ARBA00023043"/>
    </source>
</evidence>
<dbReference type="PANTHER" id="PTHR46231">
    <property type="entry name" value="ANKYRIN REPEAT AND BTB/POZ DOMAIN-CONTAINING PROTEIN 1"/>
    <property type="match status" value="1"/>
</dbReference>
<protein>
    <submittedName>
        <fullName evidence="5">LAFE_0G11122g1_1</fullName>
    </submittedName>
</protein>
<proteinExistence type="predicted"/>
<dbReference type="AlphaFoldDB" id="A0A1G4MHY0"/>
<dbReference type="SUPFAM" id="SSF48403">
    <property type="entry name" value="Ankyrin repeat"/>
    <property type="match status" value="1"/>
</dbReference>
<sequence>MTIFFNGIQSNQNLIDVNVPLICMNANKAFEELCYWCRVGDVQNVDRLISTGVNLNGVDEFDNSPLFLASLCGHEALVRLLLKRGAVCDRDRYEGARCIYGALTDSIRNILLKYDISKAVDVKQPFATHISNQLKDNNIKSHDIEFRFQNLSCFKLHKFLIAARSPYFKQKLLGAWKNRVVIEMPLKTSSSAFEAISKFLYLVPVLHEINSSDYDTLKLFCRKLNLLELLECLEKIHHVMDASERSRLIAEYQFKFTESAREDLTSFLHEEIICQKKSIRCESGVLKTLRIPSPTSSFADVYVQVKCDPEAEKSWVYPCHRSILARCEYFKIMFSSRFWETTYYDQEANQNLASLPIITLPTSNTEVAEIILSYLYYDRTEIPWNLSIGVLQAADALLNDRLKTMAAISITQSRELLNHISIFKILEIAWETRMERLEHYVAEIIANKLDYYSMESDFKKAVISSSKRIQDREETDTIELIDDIRYYLLKKHNLDTEDIEILEIETDIEFLKNSGIIAYKEDLKLIDNLLATLGLEA</sequence>
<dbReference type="PROSITE" id="PS50097">
    <property type="entry name" value="BTB"/>
    <property type="match status" value="2"/>
</dbReference>
<dbReference type="GO" id="GO:0000151">
    <property type="term" value="C:ubiquitin ligase complex"/>
    <property type="evidence" value="ECO:0007669"/>
    <property type="project" value="TreeGrafter"/>
</dbReference>
<dbReference type="SMART" id="SM00225">
    <property type="entry name" value="BTB"/>
    <property type="match status" value="2"/>
</dbReference>
<keyword evidence="6" id="KW-1185">Reference proteome</keyword>
<dbReference type="InterPro" id="IPR011333">
    <property type="entry name" value="SKP1/BTB/POZ_sf"/>
</dbReference>
<feature type="domain" description="BTB" evidence="4">
    <location>
        <begin position="299"/>
        <end position="384"/>
    </location>
</feature>
<dbReference type="OMA" id="EGARCIY"/>
<dbReference type="STRING" id="4955.A0A1G4MHY0"/>
<dbReference type="Proteomes" id="UP000190831">
    <property type="component" value="Chromosome G"/>
</dbReference>
<dbReference type="Pfam" id="PF13637">
    <property type="entry name" value="Ank_4"/>
    <property type="match status" value="1"/>
</dbReference>
<dbReference type="OrthoDB" id="684045at2759"/>
<dbReference type="PANTHER" id="PTHR46231:SF1">
    <property type="entry name" value="ANKYRIN REPEAT AND BTB_POZ DOMAIN-CONTAINING PROTEIN 1"/>
    <property type="match status" value="1"/>
</dbReference>
<dbReference type="GO" id="GO:0005737">
    <property type="term" value="C:cytoplasm"/>
    <property type="evidence" value="ECO:0007669"/>
    <property type="project" value="TreeGrafter"/>
</dbReference>
<organism evidence="5 6">
    <name type="scientific">Lachancea fermentati</name>
    <name type="common">Zygosaccharomyces fermentati</name>
    <dbReference type="NCBI Taxonomy" id="4955"/>
    <lineage>
        <taxon>Eukaryota</taxon>
        <taxon>Fungi</taxon>
        <taxon>Dikarya</taxon>
        <taxon>Ascomycota</taxon>
        <taxon>Saccharomycotina</taxon>
        <taxon>Saccharomycetes</taxon>
        <taxon>Saccharomycetales</taxon>
        <taxon>Saccharomycetaceae</taxon>
        <taxon>Lachancea</taxon>
    </lineage>
</organism>
<gene>
    <name evidence="5" type="ORF">LAFE_0G11122G</name>
</gene>
<reference evidence="5 6" key="1">
    <citation type="submission" date="2016-03" db="EMBL/GenBank/DDBJ databases">
        <authorList>
            <person name="Devillers H."/>
        </authorList>
    </citation>
    <scope>NUCLEOTIDE SEQUENCE [LARGE SCALE GENOMIC DNA]</scope>
    <source>
        <strain evidence="5">CBS 6772</strain>
    </source>
</reference>
<dbReference type="InterPro" id="IPR002110">
    <property type="entry name" value="Ankyrin_rpt"/>
</dbReference>
<dbReference type="Gene3D" id="1.25.40.20">
    <property type="entry name" value="Ankyrin repeat-containing domain"/>
    <property type="match status" value="1"/>
</dbReference>
<keyword evidence="2 3" id="KW-0040">ANK repeat</keyword>
<feature type="repeat" description="ANK" evidence="3">
    <location>
        <begin position="61"/>
        <end position="86"/>
    </location>
</feature>